<comment type="subcellular location">
    <subcellularLocation>
        <location evidence="1">Endoplasmic reticulum</location>
    </subcellularLocation>
</comment>
<dbReference type="PRINTS" id="PR00625">
    <property type="entry name" value="JDOMAIN"/>
</dbReference>
<dbReference type="EMBL" id="HE580271">
    <property type="protein sequence ID" value="CCD24903.1"/>
    <property type="molecule type" value="Genomic_DNA"/>
</dbReference>
<evidence type="ECO:0000256" key="1">
    <source>
        <dbReference type="ARBA" id="ARBA00004240"/>
    </source>
</evidence>
<dbReference type="GO" id="GO:0008270">
    <property type="term" value="F:zinc ion binding"/>
    <property type="evidence" value="ECO:0007669"/>
    <property type="project" value="UniProtKB-KW"/>
</dbReference>
<keyword evidence="2" id="KW-0813">Transport</keyword>
<sequence>MFIELRFLISLIFLPLLIFAQDYYKILELDKDATDKDIRSAYRQLSKKYHPDKNPNDEDAHHKFIEVGQAYEILSDPEKRQRYDQFGPEGVNGQNGGGPGGAGFHDPFDIFEQMFGGGGGMGGHGGNPFQQQRQRGQNVVARESTSLKNYYNGYVLKFSINLNDICDHCHGSGSNDGKSTKCPDCQGRGVTVQVIRMGMMTQQIQQVCGKCGGKGQIIKNPCKTCHGSKVVQKPKDFEIELPAGAPRKFVHAEHGAADKHPDYDSGDVYIEFTENDKDNMGYRRRGPHLYRTEVLNATEALYGGWERQLAFLDSSKIVTIKREPNKIIQNGETERIAGFGMPLGNGRKGFGDLFIDYVVVMPESLSGEELRMRDEL</sequence>
<evidence type="ECO:0000313" key="14">
    <source>
        <dbReference type="EMBL" id="CCD24903.1"/>
    </source>
</evidence>
<keyword evidence="6" id="KW-0256">Endoplasmic reticulum</keyword>
<dbReference type="CDD" id="cd06257">
    <property type="entry name" value="DnaJ"/>
    <property type="match status" value="1"/>
</dbReference>
<dbReference type="FunFam" id="1.10.287.110:FF:000124">
    <property type="entry name" value="SCJ1p protein"/>
    <property type="match status" value="1"/>
</dbReference>
<dbReference type="OMA" id="KWHEDGD"/>
<keyword evidence="4" id="KW-0677">Repeat</keyword>
<dbReference type="Pfam" id="PF01556">
    <property type="entry name" value="DnaJ_C"/>
    <property type="match status" value="1"/>
</dbReference>
<keyword evidence="7 10" id="KW-0862">Zinc</keyword>
<keyword evidence="15" id="KW-1185">Reference proteome</keyword>
<protein>
    <recommendedName>
        <fullName evidence="16">J domain-containing protein</fullName>
    </recommendedName>
</protein>
<dbReference type="GO" id="GO:0006986">
    <property type="term" value="P:response to unfolded protein"/>
    <property type="evidence" value="ECO:0007669"/>
    <property type="project" value="EnsemblFungi"/>
</dbReference>
<evidence type="ECO:0000256" key="4">
    <source>
        <dbReference type="ARBA" id="ARBA00022737"/>
    </source>
</evidence>
<evidence type="ECO:0000256" key="8">
    <source>
        <dbReference type="ARBA" id="ARBA00022927"/>
    </source>
</evidence>
<dbReference type="Pfam" id="PF00226">
    <property type="entry name" value="DnaJ"/>
    <property type="match status" value="1"/>
</dbReference>
<evidence type="ECO:0000256" key="10">
    <source>
        <dbReference type="PROSITE-ProRule" id="PRU00546"/>
    </source>
</evidence>
<dbReference type="GO" id="GO:0036503">
    <property type="term" value="P:ERAD pathway"/>
    <property type="evidence" value="ECO:0007669"/>
    <property type="project" value="EnsemblFungi"/>
</dbReference>
<dbReference type="Proteomes" id="UP000000689">
    <property type="component" value="Chromosome 5"/>
</dbReference>
<dbReference type="Pfam" id="PF00684">
    <property type="entry name" value="DnaJ_CXXCXGXG"/>
    <property type="match status" value="1"/>
</dbReference>
<dbReference type="GO" id="GO:0051082">
    <property type="term" value="F:unfolded protein binding"/>
    <property type="evidence" value="ECO:0007669"/>
    <property type="project" value="InterPro"/>
</dbReference>
<dbReference type="PROSITE" id="PS00636">
    <property type="entry name" value="DNAJ_1"/>
    <property type="match status" value="1"/>
</dbReference>
<reference evidence="14 15" key="1">
    <citation type="journal article" date="2011" name="Proc. Natl. Acad. Sci. U.S.A.">
        <title>Evolutionary erosion of yeast sex chromosomes by mating-type switching accidents.</title>
        <authorList>
            <person name="Gordon J.L."/>
            <person name="Armisen D."/>
            <person name="Proux-Wera E."/>
            <person name="Oheigeartaigh S.S."/>
            <person name="Byrne K.P."/>
            <person name="Wolfe K.H."/>
        </authorList>
    </citation>
    <scope>NUCLEOTIDE SEQUENCE [LARGE SCALE GENOMIC DNA]</scope>
    <source>
        <strain evidence="15">ATCC 10597 / BCRC 20456 / CBS 421 / NBRC 0211 / NRRL Y-12639</strain>
    </source>
</reference>
<dbReference type="Gene3D" id="2.10.230.10">
    <property type="entry name" value="Heat shock protein DnaJ, cysteine-rich domain"/>
    <property type="match status" value="1"/>
</dbReference>
<dbReference type="RefSeq" id="XP_003670146.1">
    <property type="nucleotide sequence ID" value="XM_003670098.1"/>
</dbReference>
<dbReference type="GO" id="GO:0015031">
    <property type="term" value="P:protein transport"/>
    <property type="evidence" value="ECO:0007669"/>
    <property type="project" value="UniProtKB-KW"/>
</dbReference>
<dbReference type="PANTHER" id="PTHR43888">
    <property type="entry name" value="DNAJ-LIKE-2, ISOFORM A-RELATED"/>
    <property type="match status" value="1"/>
</dbReference>
<dbReference type="SUPFAM" id="SSF49493">
    <property type="entry name" value="HSP40/DnaJ peptide-binding domain"/>
    <property type="match status" value="2"/>
</dbReference>
<keyword evidence="5 10" id="KW-0863">Zinc-finger</keyword>
<evidence type="ECO:0000259" key="13">
    <source>
        <dbReference type="PROSITE" id="PS51188"/>
    </source>
</evidence>
<evidence type="ECO:0000259" key="12">
    <source>
        <dbReference type="PROSITE" id="PS50076"/>
    </source>
</evidence>
<feature type="signal peptide" evidence="11">
    <location>
        <begin position="1"/>
        <end position="20"/>
    </location>
</feature>
<feature type="domain" description="J" evidence="12">
    <location>
        <begin position="22"/>
        <end position="87"/>
    </location>
</feature>
<feature type="zinc finger region" description="CR-type" evidence="10">
    <location>
        <begin position="153"/>
        <end position="234"/>
    </location>
</feature>
<dbReference type="InterPro" id="IPR001305">
    <property type="entry name" value="HSP_DnaJ_Cys-rich_dom"/>
</dbReference>
<evidence type="ECO:0000256" key="9">
    <source>
        <dbReference type="ARBA" id="ARBA00023186"/>
    </source>
</evidence>
<dbReference type="STRING" id="1071378.G0WAY3"/>
<dbReference type="OrthoDB" id="550424at2759"/>
<evidence type="ECO:0008006" key="16">
    <source>
        <dbReference type="Google" id="ProtNLM"/>
    </source>
</evidence>
<evidence type="ECO:0000256" key="5">
    <source>
        <dbReference type="ARBA" id="ARBA00022771"/>
    </source>
</evidence>
<dbReference type="KEGG" id="ndi:NDAI_0E00870"/>
<evidence type="ECO:0000256" key="2">
    <source>
        <dbReference type="ARBA" id="ARBA00022448"/>
    </source>
</evidence>
<dbReference type="InterPro" id="IPR008971">
    <property type="entry name" value="HSP40/DnaJ_pept-bd"/>
</dbReference>
<dbReference type="GO" id="GO:0034975">
    <property type="term" value="P:protein folding in endoplasmic reticulum"/>
    <property type="evidence" value="ECO:0007669"/>
    <property type="project" value="EnsemblFungi"/>
</dbReference>
<dbReference type="eggNOG" id="KOG0712">
    <property type="taxonomic scope" value="Eukaryota"/>
</dbReference>
<dbReference type="InterPro" id="IPR002939">
    <property type="entry name" value="DnaJ_C"/>
</dbReference>
<dbReference type="FunFam" id="2.10.230.10:FF:000002">
    <property type="entry name" value="Molecular chaperone DnaJ"/>
    <property type="match status" value="1"/>
</dbReference>
<dbReference type="AlphaFoldDB" id="G0WAY3"/>
<keyword evidence="9" id="KW-0143">Chaperone</keyword>
<evidence type="ECO:0000256" key="11">
    <source>
        <dbReference type="SAM" id="SignalP"/>
    </source>
</evidence>
<evidence type="ECO:0000256" key="7">
    <source>
        <dbReference type="ARBA" id="ARBA00022833"/>
    </source>
</evidence>
<evidence type="ECO:0000313" key="15">
    <source>
        <dbReference type="Proteomes" id="UP000000689"/>
    </source>
</evidence>
<dbReference type="SUPFAM" id="SSF46565">
    <property type="entry name" value="Chaperone J-domain"/>
    <property type="match status" value="1"/>
</dbReference>
<keyword evidence="11" id="KW-0732">Signal</keyword>
<dbReference type="InterPro" id="IPR044713">
    <property type="entry name" value="DNJA1/2-like"/>
</dbReference>
<dbReference type="GO" id="GO:0005788">
    <property type="term" value="C:endoplasmic reticulum lumen"/>
    <property type="evidence" value="ECO:0007669"/>
    <property type="project" value="EnsemblFungi"/>
</dbReference>
<accession>G0WAY3</accession>
<dbReference type="InterPro" id="IPR036869">
    <property type="entry name" value="J_dom_sf"/>
</dbReference>
<dbReference type="GeneID" id="11498621"/>
<dbReference type="CDD" id="cd10719">
    <property type="entry name" value="DnaJ_zf"/>
    <property type="match status" value="1"/>
</dbReference>
<gene>
    <name evidence="14" type="primary">NDAI0E00870</name>
    <name evidence="14" type="ordered locus">NDAI_0E00870</name>
</gene>
<keyword evidence="3 10" id="KW-0479">Metal-binding</keyword>
<dbReference type="Gene3D" id="2.60.260.20">
    <property type="entry name" value="Urease metallochaperone UreE, N-terminal domain"/>
    <property type="match status" value="2"/>
</dbReference>
<keyword evidence="8" id="KW-0653">Protein transport</keyword>
<name>G0WAY3_NAUDC</name>
<evidence type="ECO:0000256" key="6">
    <source>
        <dbReference type="ARBA" id="ARBA00022824"/>
    </source>
</evidence>
<feature type="domain" description="CR-type" evidence="13">
    <location>
        <begin position="153"/>
        <end position="234"/>
    </location>
</feature>
<dbReference type="InterPro" id="IPR036410">
    <property type="entry name" value="HSP_DnaJ_Cys-rich_dom_sf"/>
</dbReference>
<feature type="chain" id="PRO_5003411159" description="J domain-containing protein" evidence="11">
    <location>
        <begin position="21"/>
        <end position="376"/>
    </location>
</feature>
<dbReference type="InterPro" id="IPR018253">
    <property type="entry name" value="DnaJ_domain_CS"/>
</dbReference>
<dbReference type="PROSITE" id="PS51188">
    <property type="entry name" value="ZF_CR"/>
    <property type="match status" value="1"/>
</dbReference>
<dbReference type="Gene3D" id="1.10.287.110">
    <property type="entry name" value="DnaJ domain"/>
    <property type="match status" value="1"/>
</dbReference>
<evidence type="ECO:0000256" key="3">
    <source>
        <dbReference type="ARBA" id="ARBA00022723"/>
    </source>
</evidence>
<dbReference type="GO" id="GO:0030544">
    <property type="term" value="F:Hsp70 protein binding"/>
    <property type="evidence" value="ECO:0007669"/>
    <property type="project" value="InterPro"/>
</dbReference>
<dbReference type="InterPro" id="IPR001623">
    <property type="entry name" value="DnaJ_domain"/>
</dbReference>
<dbReference type="SUPFAM" id="SSF57938">
    <property type="entry name" value="DnaJ/Hsp40 cysteine-rich domain"/>
    <property type="match status" value="1"/>
</dbReference>
<dbReference type="PROSITE" id="PS50076">
    <property type="entry name" value="DNAJ_2"/>
    <property type="match status" value="1"/>
</dbReference>
<organism evidence="14 15">
    <name type="scientific">Naumovozyma dairenensis (strain ATCC 10597 / BCRC 20456 / CBS 421 / NBRC 0211 / NRRL Y-12639)</name>
    <name type="common">Saccharomyces dairenensis</name>
    <dbReference type="NCBI Taxonomy" id="1071378"/>
    <lineage>
        <taxon>Eukaryota</taxon>
        <taxon>Fungi</taxon>
        <taxon>Dikarya</taxon>
        <taxon>Ascomycota</taxon>
        <taxon>Saccharomycotina</taxon>
        <taxon>Saccharomycetes</taxon>
        <taxon>Saccharomycetales</taxon>
        <taxon>Saccharomycetaceae</taxon>
        <taxon>Naumovozyma</taxon>
    </lineage>
</organism>
<dbReference type="HOGENOM" id="CLU_017633_0_2_1"/>
<dbReference type="SMART" id="SM00271">
    <property type="entry name" value="DnaJ"/>
    <property type="match status" value="1"/>
</dbReference>
<proteinExistence type="predicted"/>